<feature type="region of interest" description="Disordered" evidence="1">
    <location>
        <begin position="143"/>
        <end position="168"/>
    </location>
</feature>
<dbReference type="GO" id="GO:0000150">
    <property type="term" value="F:DNA strand exchange activity"/>
    <property type="evidence" value="ECO:0007669"/>
    <property type="project" value="InterPro"/>
</dbReference>
<dbReference type="PANTHER" id="PTHR30461">
    <property type="entry name" value="DNA-INVERTASE FROM LAMBDOID PROPHAGE"/>
    <property type="match status" value="1"/>
</dbReference>
<organism evidence="3">
    <name type="scientific">Phenylobacterium glaciei</name>
    <dbReference type="NCBI Taxonomy" id="2803784"/>
    <lineage>
        <taxon>Bacteria</taxon>
        <taxon>Pseudomonadati</taxon>
        <taxon>Pseudomonadota</taxon>
        <taxon>Alphaproteobacteria</taxon>
        <taxon>Caulobacterales</taxon>
        <taxon>Caulobacteraceae</taxon>
        <taxon>Phenylobacterium</taxon>
    </lineage>
</organism>
<protein>
    <submittedName>
        <fullName evidence="3">Recombinase family protein</fullName>
    </submittedName>
</protein>
<evidence type="ECO:0000313" key="3">
    <source>
        <dbReference type="EMBL" id="QQZ51161.1"/>
    </source>
</evidence>
<dbReference type="Gene3D" id="3.40.50.1390">
    <property type="entry name" value="Resolvase, N-terminal catalytic domain"/>
    <property type="match status" value="1"/>
</dbReference>
<name>A0A974P4P3_9CAUL</name>
<dbReference type="SMART" id="SM00857">
    <property type="entry name" value="Resolvase"/>
    <property type="match status" value="1"/>
</dbReference>
<dbReference type="GO" id="GO:0003677">
    <property type="term" value="F:DNA binding"/>
    <property type="evidence" value="ECO:0007669"/>
    <property type="project" value="InterPro"/>
</dbReference>
<dbReference type="InterPro" id="IPR006119">
    <property type="entry name" value="Resolv_N"/>
</dbReference>
<gene>
    <name evidence="3" type="ORF">JKL49_08540</name>
</gene>
<dbReference type="InterPro" id="IPR036162">
    <property type="entry name" value="Resolvase-like_N_sf"/>
</dbReference>
<sequence length="168" mass="18220">MVKTLRCAIYTRKSSEEGLEQGFNSLHAQREACEAYVLSQAGEGWLPIKTNYDDGGFSGGSIDRPGLKALLADIEAGRIDVVVVYKVDRLTRSLTDFAKIVDRFDAKSVSFVSVTQAFNTTSSMGRLTLNVLLSFAQFEREVTGSGSGTKSPHPRPRGCGWGHADVGL</sequence>
<dbReference type="InterPro" id="IPR050639">
    <property type="entry name" value="SSR_resolvase"/>
</dbReference>
<reference evidence="3" key="1">
    <citation type="submission" date="2021-01" db="EMBL/GenBank/DDBJ databases">
        <title>Genome sequence of Phenylobacterium sp. 20VBR1 isolated from a valley glaceir, Ny-Alesund, Svalbard.</title>
        <authorList>
            <person name="Thomas F.A."/>
            <person name="Krishnan K.P."/>
            <person name="Sinha R.K."/>
        </authorList>
    </citation>
    <scope>NUCLEOTIDE SEQUENCE</scope>
    <source>
        <strain evidence="3">20VBR1</strain>
    </source>
</reference>
<dbReference type="EMBL" id="CP068570">
    <property type="protein sequence ID" value="QQZ51161.1"/>
    <property type="molecule type" value="Genomic_DNA"/>
</dbReference>
<accession>A0A974P4P3</accession>
<dbReference type="PANTHER" id="PTHR30461:SF23">
    <property type="entry name" value="DNA RECOMBINASE-RELATED"/>
    <property type="match status" value="1"/>
</dbReference>
<dbReference type="AlphaFoldDB" id="A0A974P4P3"/>
<dbReference type="CDD" id="cd03768">
    <property type="entry name" value="SR_ResInv"/>
    <property type="match status" value="1"/>
</dbReference>
<evidence type="ECO:0000256" key="1">
    <source>
        <dbReference type="SAM" id="MobiDB-lite"/>
    </source>
</evidence>
<feature type="domain" description="Resolvase/invertase-type recombinase catalytic" evidence="2">
    <location>
        <begin position="6"/>
        <end position="160"/>
    </location>
</feature>
<proteinExistence type="predicted"/>
<dbReference type="Pfam" id="PF00239">
    <property type="entry name" value="Resolvase"/>
    <property type="match status" value="1"/>
</dbReference>
<evidence type="ECO:0000259" key="2">
    <source>
        <dbReference type="PROSITE" id="PS51736"/>
    </source>
</evidence>
<dbReference type="SUPFAM" id="SSF53041">
    <property type="entry name" value="Resolvase-like"/>
    <property type="match status" value="1"/>
</dbReference>
<dbReference type="PROSITE" id="PS51736">
    <property type="entry name" value="RECOMBINASES_3"/>
    <property type="match status" value="1"/>
</dbReference>